<dbReference type="RefSeq" id="WP_150095911.1">
    <property type="nucleotide sequence ID" value="NZ_VWPL01000002.1"/>
</dbReference>
<gene>
    <name evidence="1" type="ORF">F1193_01565</name>
</gene>
<evidence type="ECO:0000313" key="2">
    <source>
        <dbReference type="Proteomes" id="UP000323886"/>
    </source>
</evidence>
<comment type="caution">
    <text evidence="1">The sequence shown here is derived from an EMBL/GenBank/DDBJ whole genome shotgun (WGS) entry which is preliminary data.</text>
</comment>
<proteinExistence type="predicted"/>
<name>A0A5M6I588_9HYPH</name>
<dbReference type="Proteomes" id="UP000323886">
    <property type="component" value="Unassembled WGS sequence"/>
</dbReference>
<protein>
    <submittedName>
        <fullName evidence="1">DUF4160 domain-containing protein</fullName>
    </submittedName>
</protein>
<dbReference type="OrthoDB" id="122670at2"/>
<keyword evidence="2" id="KW-1185">Reference proteome</keyword>
<evidence type="ECO:0000313" key="1">
    <source>
        <dbReference type="EMBL" id="KAA5603362.1"/>
    </source>
</evidence>
<dbReference type="InterPro" id="IPR025427">
    <property type="entry name" value="DUF4160"/>
</dbReference>
<sequence length="79" mass="8993">MPEIVRLARCKICVYPGDHLPPHFHVRGPGVRVSIDIVTHKVLRGTGDKAAIGEAVAWASIPEHRHRLLSEWRRLNERD</sequence>
<dbReference type="EMBL" id="VWPL01000002">
    <property type="protein sequence ID" value="KAA5603362.1"/>
    <property type="molecule type" value="Genomic_DNA"/>
</dbReference>
<reference evidence="1 2" key="1">
    <citation type="submission" date="2019-09" db="EMBL/GenBank/DDBJ databases">
        <title>Draft Whole-Genome sequence of Blastochloris sulfoviridis DSM 729.</title>
        <authorList>
            <person name="Meyer T.E."/>
            <person name="Kyndt J.A."/>
        </authorList>
    </citation>
    <scope>NUCLEOTIDE SEQUENCE [LARGE SCALE GENOMIC DNA]</scope>
    <source>
        <strain evidence="1 2">DSM 729</strain>
    </source>
</reference>
<dbReference type="AlphaFoldDB" id="A0A5M6I588"/>
<dbReference type="Pfam" id="PF13711">
    <property type="entry name" value="DUF4160"/>
    <property type="match status" value="1"/>
</dbReference>
<organism evidence="1 2">
    <name type="scientific">Blastochloris sulfoviridis</name>
    <dbReference type="NCBI Taxonomy" id="50712"/>
    <lineage>
        <taxon>Bacteria</taxon>
        <taxon>Pseudomonadati</taxon>
        <taxon>Pseudomonadota</taxon>
        <taxon>Alphaproteobacteria</taxon>
        <taxon>Hyphomicrobiales</taxon>
        <taxon>Blastochloridaceae</taxon>
        <taxon>Blastochloris</taxon>
    </lineage>
</organism>
<accession>A0A5M6I588</accession>